<gene>
    <name evidence="3" type="ORF">OEZ85_002356</name>
</gene>
<dbReference type="EMBL" id="CP126213">
    <property type="protein sequence ID" value="WIA15739.1"/>
    <property type="molecule type" value="Genomic_DNA"/>
</dbReference>
<accession>A0ABY8U3N9</accession>
<dbReference type="Pfam" id="PF19066">
    <property type="entry name" value="P9_TM"/>
    <property type="match status" value="1"/>
</dbReference>
<name>A0ABY8U3N9_TETOB</name>
<evidence type="ECO:0000256" key="1">
    <source>
        <dbReference type="SAM" id="MobiDB-lite"/>
    </source>
</evidence>
<organism evidence="3 4">
    <name type="scientific">Tetradesmus obliquus</name>
    <name type="common">Green alga</name>
    <name type="synonym">Acutodesmus obliquus</name>
    <dbReference type="NCBI Taxonomy" id="3088"/>
    <lineage>
        <taxon>Eukaryota</taxon>
        <taxon>Viridiplantae</taxon>
        <taxon>Chlorophyta</taxon>
        <taxon>core chlorophytes</taxon>
        <taxon>Chlorophyceae</taxon>
        <taxon>CS clade</taxon>
        <taxon>Sphaeropleales</taxon>
        <taxon>Scenedesmaceae</taxon>
        <taxon>Tetradesmus</taxon>
    </lineage>
</organism>
<dbReference type="Proteomes" id="UP001244341">
    <property type="component" value="Chromosome 6b"/>
</dbReference>
<sequence>MQLCRDNIFYRDFGVLLRADRRLEFWPVPEHCLEEKMNASARFMLYAGVLLYVATRKPKFVVLSVVAMLLLAAAHYSHNFDDPGSVAALLAPVTRPRTQANPFANKNPFEESYTDAPAPPWDAANAKKAKQLLRKKMFMNLTDASSAQSAERQFMQVPDQDVGAFLRFLAQPKTSIDPEAMSLLRATGSTHEQRTMTGLHQPPRPMSVAKPLMPIDLETQLRTASMTSTGVESRKATKWSIETAGTSSYKHGSAALQTEDVSVDLRASAMQARNNRTGRTGGELMIRSSLATSLRPEQRLPTAPSSRQRLEATQLLNPASASLQGAIFAEEAPQLTRAIVRLPIGHQGRCLLVLHLRMAGRLGDRLLYRLHKVQVYDNRDGKHPAPCDTAVQDFIYVDASGSCTLTFRDGDGNGKLLQQHRAALASDVAAELLASLDMCPRSHLALQRGSMPYTLGESFHKRMRCTLRDALQDAGQVQISFKDMLAVAHSNAEHVQQVLANGFGSR</sequence>
<reference evidence="3 4" key="1">
    <citation type="submission" date="2023-05" db="EMBL/GenBank/DDBJ databases">
        <title>A 100% complete, gapless, phased diploid assembly of the Scenedesmus obliquus UTEX 3031 genome.</title>
        <authorList>
            <person name="Biondi T.C."/>
            <person name="Hanschen E.R."/>
            <person name="Kwon T."/>
            <person name="Eng W."/>
            <person name="Kruse C.P.S."/>
            <person name="Koehler S.I."/>
            <person name="Kunde Y."/>
            <person name="Gleasner C.D."/>
            <person name="You Mak K.T."/>
            <person name="Polle J."/>
            <person name="Hovde B.T."/>
            <person name="Starkenburg S.R."/>
        </authorList>
    </citation>
    <scope>NUCLEOTIDE SEQUENCE [LARGE SCALE GENOMIC DNA]</scope>
    <source>
        <strain evidence="3 4">DOE0152z</strain>
    </source>
</reference>
<keyword evidence="4" id="KW-1185">Reference proteome</keyword>
<evidence type="ECO:0000313" key="3">
    <source>
        <dbReference type="EMBL" id="WIA15739.1"/>
    </source>
</evidence>
<evidence type="ECO:0000313" key="4">
    <source>
        <dbReference type="Proteomes" id="UP001244341"/>
    </source>
</evidence>
<protein>
    <recommendedName>
        <fullName evidence="2">Minor capsid protein P9 transmembrane helices domain-containing protein</fullName>
    </recommendedName>
</protein>
<evidence type="ECO:0000259" key="2">
    <source>
        <dbReference type="Pfam" id="PF19066"/>
    </source>
</evidence>
<feature type="region of interest" description="Disordered" evidence="1">
    <location>
        <begin position="100"/>
        <end position="121"/>
    </location>
</feature>
<feature type="domain" description="Minor capsid protein P9 transmembrane helices" evidence="2">
    <location>
        <begin position="10"/>
        <end position="74"/>
    </location>
</feature>
<proteinExistence type="predicted"/>
<dbReference type="InterPro" id="IPR043915">
    <property type="entry name" value="P9_TM"/>
</dbReference>